<reference evidence="6 7" key="1">
    <citation type="journal article" date="2018" name="Nat. Ecol. Evol.">
        <title>Shark genomes provide insights into elasmobranch evolution and the origin of vertebrates.</title>
        <authorList>
            <person name="Hara Y"/>
            <person name="Yamaguchi K"/>
            <person name="Onimaru K"/>
            <person name="Kadota M"/>
            <person name="Koyanagi M"/>
            <person name="Keeley SD"/>
            <person name="Tatsumi K"/>
            <person name="Tanaka K"/>
            <person name="Motone F"/>
            <person name="Kageyama Y"/>
            <person name="Nozu R"/>
            <person name="Adachi N"/>
            <person name="Nishimura O"/>
            <person name="Nakagawa R"/>
            <person name="Tanegashima C"/>
            <person name="Kiyatake I"/>
            <person name="Matsumoto R"/>
            <person name="Murakumo K"/>
            <person name="Nishida K"/>
            <person name="Terakita A"/>
            <person name="Kuratani S"/>
            <person name="Sato K"/>
            <person name="Hyodo S Kuraku.S."/>
        </authorList>
    </citation>
    <scope>NUCLEOTIDE SEQUENCE [LARGE SCALE GENOMIC DNA]</scope>
</reference>
<dbReference type="Gene3D" id="3.90.70.10">
    <property type="entry name" value="Cysteine proteinases"/>
    <property type="match status" value="1"/>
</dbReference>
<dbReference type="AlphaFoldDB" id="A0A401RK28"/>
<gene>
    <name evidence="6" type="ORF">chiPu_0022095</name>
</gene>
<dbReference type="InterPro" id="IPR050185">
    <property type="entry name" value="Ub_carboxyl-term_hydrolase"/>
</dbReference>
<dbReference type="InterPro" id="IPR038765">
    <property type="entry name" value="Papain-like_cys_pep_sf"/>
</dbReference>
<evidence type="ECO:0000256" key="2">
    <source>
        <dbReference type="ARBA" id="ARBA00012759"/>
    </source>
</evidence>
<accession>A0A401RK28</accession>
<feature type="region of interest" description="Disordered" evidence="4">
    <location>
        <begin position="105"/>
        <end position="125"/>
    </location>
</feature>
<dbReference type="GO" id="GO:0004843">
    <property type="term" value="F:cysteine-type deubiquitinase activity"/>
    <property type="evidence" value="ECO:0007669"/>
    <property type="project" value="UniProtKB-EC"/>
</dbReference>
<dbReference type="SUPFAM" id="SSF54001">
    <property type="entry name" value="Cysteine proteinases"/>
    <property type="match status" value="1"/>
</dbReference>
<feature type="non-terminal residue" evidence="6">
    <location>
        <position position="1"/>
    </location>
</feature>
<dbReference type="PANTHER" id="PTHR21646:SF6">
    <property type="entry name" value="UBIQUITIN CARBOXYL-TERMINAL HYDROLASE 21"/>
    <property type="match status" value="1"/>
</dbReference>
<dbReference type="PROSITE" id="PS50235">
    <property type="entry name" value="USP_3"/>
    <property type="match status" value="1"/>
</dbReference>
<proteinExistence type="predicted"/>
<keyword evidence="3" id="KW-0378">Hydrolase</keyword>
<dbReference type="InterPro" id="IPR028889">
    <property type="entry name" value="USP"/>
</dbReference>
<keyword evidence="7" id="KW-1185">Reference proteome</keyword>
<dbReference type="Proteomes" id="UP000287033">
    <property type="component" value="Unassembled WGS sequence"/>
</dbReference>
<evidence type="ECO:0000259" key="5">
    <source>
        <dbReference type="PROSITE" id="PS50235"/>
    </source>
</evidence>
<dbReference type="STRING" id="137246.A0A401RK28"/>
<evidence type="ECO:0000256" key="1">
    <source>
        <dbReference type="ARBA" id="ARBA00000707"/>
    </source>
</evidence>
<evidence type="ECO:0000313" key="6">
    <source>
        <dbReference type="EMBL" id="GCC18495.1"/>
    </source>
</evidence>
<dbReference type="PANTHER" id="PTHR21646">
    <property type="entry name" value="UBIQUITIN CARBOXYL-TERMINAL HYDROLASE"/>
    <property type="match status" value="1"/>
</dbReference>
<protein>
    <recommendedName>
        <fullName evidence="2">ubiquitinyl hydrolase 1</fullName>
        <ecNumber evidence="2">3.4.19.12</ecNumber>
    </recommendedName>
</protein>
<evidence type="ECO:0000256" key="4">
    <source>
        <dbReference type="SAM" id="MobiDB-lite"/>
    </source>
</evidence>
<feature type="domain" description="USP" evidence="5">
    <location>
        <begin position="1"/>
        <end position="125"/>
    </location>
</feature>
<dbReference type="Pfam" id="PF00443">
    <property type="entry name" value="UCH"/>
    <property type="match status" value="1"/>
</dbReference>
<dbReference type="EC" id="3.4.19.12" evidence="2"/>
<dbReference type="GO" id="GO:0016579">
    <property type="term" value="P:protein deubiquitination"/>
    <property type="evidence" value="ECO:0007669"/>
    <property type="project" value="InterPro"/>
</dbReference>
<dbReference type="OrthoDB" id="265306at2759"/>
<dbReference type="InterPro" id="IPR001394">
    <property type="entry name" value="Peptidase_C19_UCH"/>
</dbReference>
<evidence type="ECO:0000256" key="3">
    <source>
        <dbReference type="ARBA" id="ARBA00022801"/>
    </source>
</evidence>
<dbReference type="EMBL" id="BEZZ01005931">
    <property type="protein sequence ID" value="GCC18495.1"/>
    <property type="molecule type" value="Genomic_DNA"/>
</dbReference>
<organism evidence="6 7">
    <name type="scientific">Chiloscyllium punctatum</name>
    <name type="common">Brownbanded bambooshark</name>
    <name type="synonym">Hemiscyllium punctatum</name>
    <dbReference type="NCBI Taxonomy" id="137246"/>
    <lineage>
        <taxon>Eukaryota</taxon>
        <taxon>Metazoa</taxon>
        <taxon>Chordata</taxon>
        <taxon>Craniata</taxon>
        <taxon>Vertebrata</taxon>
        <taxon>Chondrichthyes</taxon>
        <taxon>Elasmobranchii</taxon>
        <taxon>Galeomorphii</taxon>
        <taxon>Galeoidea</taxon>
        <taxon>Orectolobiformes</taxon>
        <taxon>Hemiscylliidae</taxon>
        <taxon>Chiloscyllium</taxon>
    </lineage>
</organism>
<evidence type="ECO:0000313" key="7">
    <source>
        <dbReference type="Proteomes" id="UP000287033"/>
    </source>
</evidence>
<comment type="caution">
    <text evidence="6">The sequence shown here is derived from an EMBL/GenBank/DDBJ whole genome shotgun (WGS) entry which is preliminary data.</text>
</comment>
<dbReference type="OMA" id="KRHCELM"/>
<sequence>CFMNAILQCLSNTQGLRDYCLRREYLREGNGYGKRHCELMDAFSSLIATLWEASSSSSVNPIHFQQKFQRLVPHFAGYSQQDAQEFLRFLMDWLHVEINRKPRKTPNIMSLSGSRAPPDNLERLR</sequence>
<comment type="catalytic activity">
    <reaction evidence="1">
        <text>Thiol-dependent hydrolysis of ester, thioester, amide, peptide and isopeptide bonds formed by the C-terminal Gly of ubiquitin (a 76-residue protein attached to proteins as an intracellular targeting signal).</text>
        <dbReference type="EC" id="3.4.19.12"/>
    </reaction>
</comment>
<name>A0A401RK28_CHIPU</name>